<dbReference type="InterPro" id="IPR036597">
    <property type="entry name" value="Fido-like_dom_sf"/>
</dbReference>
<dbReference type="PATRIC" id="fig|1637975.4.peg.1233"/>
<dbReference type="InterPro" id="IPR003812">
    <property type="entry name" value="Fido"/>
</dbReference>
<keyword evidence="10" id="KW-1185">Reference proteome</keyword>
<sequence>MSADKYVYPGTNVLINLFDERDPKKLEAFEVAFTGLRLAELSVKPIIGSFDLSHLKQIHKYIFQDIYPFAGQIRDVNIAKDSFQFANVQYIQSSSMQIFMDLKKDKHLKGLSKEEFSIKAAKYFTDINILHPFREGNGRTQREFIRSLAGRNGYELDWSKVSEKQLFDASVKAVVNESPLAQLISKCILNEKPEQSLVQSFVRTVNRDRFLER</sequence>
<dbReference type="GO" id="GO:0005524">
    <property type="term" value="F:ATP binding"/>
    <property type="evidence" value="ECO:0007669"/>
    <property type="project" value="UniProtKB-KW"/>
</dbReference>
<comment type="catalytic activity">
    <reaction evidence="7">
        <text>L-tyrosyl-[protein] + ATP = O-(5'-adenylyl)-L-tyrosyl-[protein] + diphosphate</text>
        <dbReference type="Rhea" id="RHEA:54288"/>
        <dbReference type="Rhea" id="RHEA-COMP:10136"/>
        <dbReference type="Rhea" id="RHEA-COMP:13846"/>
        <dbReference type="ChEBI" id="CHEBI:30616"/>
        <dbReference type="ChEBI" id="CHEBI:33019"/>
        <dbReference type="ChEBI" id="CHEBI:46858"/>
        <dbReference type="ChEBI" id="CHEBI:83624"/>
        <dbReference type="EC" id="2.7.7.108"/>
    </reaction>
</comment>
<evidence type="ECO:0000256" key="7">
    <source>
        <dbReference type="ARBA" id="ARBA00048696"/>
    </source>
</evidence>
<dbReference type="SUPFAM" id="SSF140931">
    <property type="entry name" value="Fic-like"/>
    <property type="match status" value="1"/>
</dbReference>
<gene>
    <name evidence="9" type="ORF">AN957_07505</name>
</gene>
<dbReference type="PANTHER" id="PTHR39560:SF1">
    <property type="entry name" value="PROTEIN ADENYLYLTRANSFERASE FIC-RELATED"/>
    <property type="match status" value="1"/>
</dbReference>
<evidence type="ECO:0000256" key="4">
    <source>
        <dbReference type="ARBA" id="ARBA00022840"/>
    </source>
</evidence>
<dbReference type="AlphaFoldDB" id="A0A0Q3QL68"/>
<dbReference type="EC" id="2.7.7.108" evidence="5"/>
<keyword evidence="2" id="KW-0548">Nucleotidyltransferase</keyword>
<evidence type="ECO:0000256" key="5">
    <source>
        <dbReference type="ARBA" id="ARBA00034531"/>
    </source>
</evidence>
<evidence type="ECO:0000256" key="1">
    <source>
        <dbReference type="ARBA" id="ARBA00022679"/>
    </source>
</evidence>
<reference evidence="9 10" key="1">
    <citation type="submission" date="2015-09" db="EMBL/GenBank/DDBJ databases">
        <title>Genome sequencing project for genomic taxonomy and phylogenomics of Bacillus-like bacteria.</title>
        <authorList>
            <person name="Liu B."/>
            <person name="Wang J."/>
            <person name="Zhu Y."/>
            <person name="Liu G."/>
            <person name="Chen Q."/>
            <person name="Chen Z."/>
            <person name="Lan J."/>
            <person name="Che J."/>
            <person name="Ge C."/>
            <person name="Shi H."/>
            <person name="Pan Z."/>
            <person name="Liu X."/>
        </authorList>
    </citation>
    <scope>NUCLEOTIDE SEQUENCE [LARGE SCALE GENOMIC DNA]</scope>
    <source>
        <strain evidence="9 10">FJAT-18043</strain>
    </source>
</reference>
<accession>A0A0Q3QL68</accession>
<name>A0A0Q3QL68_9BACI</name>
<dbReference type="Proteomes" id="UP000050996">
    <property type="component" value="Unassembled WGS sequence"/>
</dbReference>
<evidence type="ECO:0000256" key="2">
    <source>
        <dbReference type="ARBA" id="ARBA00022695"/>
    </source>
</evidence>
<evidence type="ECO:0000313" key="10">
    <source>
        <dbReference type="Proteomes" id="UP000050996"/>
    </source>
</evidence>
<dbReference type="RefSeq" id="WP_053475000.1">
    <property type="nucleotide sequence ID" value="NZ_CP041305.1"/>
</dbReference>
<evidence type="ECO:0000313" key="9">
    <source>
        <dbReference type="EMBL" id="KQL18430.1"/>
    </source>
</evidence>
<dbReference type="GO" id="GO:0070733">
    <property type="term" value="F:AMPylase activity"/>
    <property type="evidence" value="ECO:0007669"/>
    <property type="project" value="UniProtKB-EC"/>
</dbReference>
<dbReference type="PROSITE" id="PS51459">
    <property type="entry name" value="FIDO"/>
    <property type="match status" value="1"/>
</dbReference>
<dbReference type="GO" id="GO:0051302">
    <property type="term" value="P:regulation of cell division"/>
    <property type="evidence" value="ECO:0007669"/>
    <property type="project" value="TreeGrafter"/>
</dbReference>
<dbReference type="Pfam" id="PF02661">
    <property type="entry name" value="Fic"/>
    <property type="match status" value="1"/>
</dbReference>
<feature type="domain" description="Fido" evidence="8">
    <location>
        <begin position="50"/>
        <end position="186"/>
    </location>
</feature>
<evidence type="ECO:0000259" key="8">
    <source>
        <dbReference type="PROSITE" id="PS51459"/>
    </source>
</evidence>
<evidence type="ECO:0000256" key="6">
    <source>
        <dbReference type="ARBA" id="ARBA00047939"/>
    </source>
</evidence>
<dbReference type="Gene3D" id="1.10.3290.10">
    <property type="entry name" value="Fido-like domain"/>
    <property type="match status" value="1"/>
</dbReference>
<comment type="caution">
    <text evidence="9">The sequence shown here is derived from an EMBL/GenBank/DDBJ whole genome shotgun (WGS) entry which is preliminary data.</text>
</comment>
<evidence type="ECO:0000256" key="3">
    <source>
        <dbReference type="ARBA" id="ARBA00022741"/>
    </source>
</evidence>
<dbReference type="PANTHER" id="PTHR39560">
    <property type="entry name" value="PROTEIN ADENYLYLTRANSFERASE FIC-RELATED"/>
    <property type="match status" value="1"/>
</dbReference>
<proteinExistence type="predicted"/>
<protein>
    <recommendedName>
        <fullName evidence="5">protein adenylyltransferase</fullName>
        <ecNumber evidence="5">2.7.7.108</ecNumber>
    </recommendedName>
</protein>
<keyword evidence="4" id="KW-0067">ATP-binding</keyword>
<comment type="catalytic activity">
    <reaction evidence="6">
        <text>L-threonyl-[protein] + ATP = 3-O-(5'-adenylyl)-L-threonyl-[protein] + diphosphate</text>
        <dbReference type="Rhea" id="RHEA:54292"/>
        <dbReference type="Rhea" id="RHEA-COMP:11060"/>
        <dbReference type="Rhea" id="RHEA-COMP:13847"/>
        <dbReference type="ChEBI" id="CHEBI:30013"/>
        <dbReference type="ChEBI" id="CHEBI:30616"/>
        <dbReference type="ChEBI" id="CHEBI:33019"/>
        <dbReference type="ChEBI" id="CHEBI:138113"/>
        <dbReference type="EC" id="2.7.7.108"/>
    </reaction>
</comment>
<organism evidence="9 10">
    <name type="scientific">Cytobacillus solani</name>
    <dbReference type="NCBI Taxonomy" id="1637975"/>
    <lineage>
        <taxon>Bacteria</taxon>
        <taxon>Bacillati</taxon>
        <taxon>Bacillota</taxon>
        <taxon>Bacilli</taxon>
        <taxon>Bacillales</taxon>
        <taxon>Bacillaceae</taxon>
        <taxon>Cytobacillus</taxon>
    </lineage>
</organism>
<dbReference type="EMBL" id="LJIX01000006">
    <property type="protein sequence ID" value="KQL18430.1"/>
    <property type="molecule type" value="Genomic_DNA"/>
</dbReference>
<dbReference type="STRING" id="1637975.AN957_07505"/>
<keyword evidence="1" id="KW-0808">Transferase</keyword>
<keyword evidence="3" id="KW-0547">Nucleotide-binding</keyword>